<keyword evidence="3 8" id="KW-0479">Metal-binding</keyword>
<dbReference type="GO" id="GO:0006071">
    <property type="term" value="P:glycerol metabolic process"/>
    <property type="evidence" value="ECO:0007669"/>
    <property type="project" value="InterPro"/>
</dbReference>
<organism evidence="9">
    <name type="scientific">uncultured Alphaproteobacteria bacterium</name>
    <dbReference type="NCBI Taxonomy" id="91750"/>
    <lineage>
        <taxon>Bacteria</taxon>
        <taxon>Pseudomonadati</taxon>
        <taxon>Pseudomonadota</taxon>
        <taxon>Alphaproteobacteria</taxon>
        <taxon>environmental samples</taxon>
    </lineage>
</organism>
<evidence type="ECO:0000256" key="2">
    <source>
        <dbReference type="ARBA" id="ARBA00008989"/>
    </source>
</evidence>
<accession>A0A212JIL5</accession>
<evidence type="ECO:0000313" key="9">
    <source>
        <dbReference type="EMBL" id="SBV99266.1"/>
    </source>
</evidence>
<dbReference type="PANTHER" id="PTHR30447:SF0">
    <property type="entry name" value="FRUCTOSE-1,6-BISPHOSPHATASE 1 CLASS 2-RELATED"/>
    <property type="match status" value="1"/>
</dbReference>
<dbReference type="InterPro" id="IPR004464">
    <property type="entry name" value="FBPase_class-2/SBPase"/>
</dbReference>
<comment type="similarity">
    <text evidence="2 7">Belongs to the FBPase class 2 family.</text>
</comment>
<evidence type="ECO:0000256" key="7">
    <source>
        <dbReference type="PIRNR" id="PIRNR004532"/>
    </source>
</evidence>
<proteinExistence type="inferred from homology"/>
<dbReference type="Gene3D" id="3.40.190.90">
    <property type="match status" value="1"/>
</dbReference>
<protein>
    <recommendedName>
        <fullName evidence="7">Fructose-1,6-bisphosphatase</fullName>
    </recommendedName>
</protein>
<keyword evidence="5 8" id="KW-0464">Manganese</keyword>
<reference evidence="9" key="1">
    <citation type="submission" date="2016-04" db="EMBL/GenBank/DDBJ databases">
        <authorList>
            <person name="Evans L.H."/>
            <person name="Alamgir A."/>
            <person name="Owens N."/>
            <person name="Weber N.D."/>
            <person name="Virtaneva K."/>
            <person name="Barbian K."/>
            <person name="Babar A."/>
            <person name="Rosenke K."/>
        </authorList>
    </citation>
    <scope>NUCLEOTIDE SEQUENCE</scope>
    <source>
        <strain evidence="9">86</strain>
    </source>
</reference>
<evidence type="ECO:0000256" key="5">
    <source>
        <dbReference type="ARBA" id="ARBA00023211"/>
    </source>
</evidence>
<feature type="binding site" evidence="8">
    <location>
        <position position="103"/>
    </location>
    <ligand>
        <name>Mn(2+)</name>
        <dbReference type="ChEBI" id="CHEBI:29035"/>
        <label>2</label>
    </ligand>
</feature>
<keyword evidence="6 7" id="KW-0119">Carbohydrate metabolism</keyword>
<dbReference type="SUPFAM" id="SSF56655">
    <property type="entry name" value="Carbohydrate phosphatase"/>
    <property type="match status" value="1"/>
</dbReference>
<dbReference type="PANTHER" id="PTHR30447">
    <property type="entry name" value="FRUCTOSE-1,6-BISPHOSPHATASE CLASS 2"/>
    <property type="match status" value="1"/>
</dbReference>
<dbReference type="GO" id="GO:0006094">
    <property type="term" value="P:gluconeogenesis"/>
    <property type="evidence" value="ECO:0007669"/>
    <property type="project" value="InterPro"/>
</dbReference>
<evidence type="ECO:0000256" key="6">
    <source>
        <dbReference type="ARBA" id="ARBA00023277"/>
    </source>
</evidence>
<feature type="binding site" evidence="8">
    <location>
        <position position="75"/>
    </location>
    <ligand>
        <name>Mn(2+)</name>
        <dbReference type="ChEBI" id="CHEBI:29035"/>
        <label>1</label>
    </ligand>
</feature>
<evidence type="ECO:0000256" key="1">
    <source>
        <dbReference type="ARBA" id="ARBA00001273"/>
    </source>
</evidence>
<dbReference type="NCBIfam" id="TIGR00330">
    <property type="entry name" value="glpX"/>
    <property type="match status" value="1"/>
</dbReference>
<dbReference type="GO" id="GO:0042132">
    <property type="term" value="F:fructose 1,6-bisphosphate 1-phosphatase activity"/>
    <property type="evidence" value="ECO:0007669"/>
    <property type="project" value="UniProtKB-EC"/>
</dbReference>
<gene>
    <name evidence="9" type="primary">glpX</name>
    <name evidence="9" type="ORF">KL86APRO_11133</name>
</gene>
<dbReference type="EMBL" id="FLUO01000001">
    <property type="protein sequence ID" value="SBV99266.1"/>
    <property type="molecule type" value="Genomic_DNA"/>
</dbReference>
<dbReference type="Gene3D" id="3.30.540.10">
    <property type="entry name" value="Fructose-1,6-Bisphosphatase, subunit A, domain 1"/>
    <property type="match status" value="1"/>
</dbReference>
<dbReference type="PIRSF" id="PIRSF004532">
    <property type="entry name" value="GlpX"/>
    <property type="match status" value="1"/>
</dbReference>
<comment type="cofactor">
    <cofactor evidence="8">
        <name>Mn(2+)</name>
        <dbReference type="ChEBI" id="CHEBI:29035"/>
    </cofactor>
</comment>
<feature type="binding site" evidence="8">
    <location>
        <position position="234"/>
    </location>
    <ligand>
        <name>Mn(2+)</name>
        <dbReference type="ChEBI" id="CHEBI:29035"/>
        <label>2</label>
    </ligand>
</feature>
<dbReference type="AlphaFoldDB" id="A0A212JIL5"/>
<dbReference type="GO" id="GO:0005829">
    <property type="term" value="C:cytosol"/>
    <property type="evidence" value="ECO:0007669"/>
    <property type="project" value="TreeGrafter"/>
</dbReference>
<dbReference type="Pfam" id="PF03320">
    <property type="entry name" value="FBPase_glpX"/>
    <property type="match status" value="1"/>
</dbReference>
<sequence>MSDRTEHTPGECQETDARMDRNLALEVVRATEAAAMASARLMGQGDDLAADTAAIAAVHRTLTCIGIDGLVTVGEGLEGDAPLLFCGQKVGSGTGPRVDLAIDALEGATIVARGGLNALSAIAMAEPGGFLDPPRVYMDKIAVGPDVPDGVVDLDAAPGDNLANLAKAKGVPVGDLLVCILDRPRHEALIGEVRKCGARVMLIPDGDVSAVIATAAAGIDVAPDIYMGLGGAAEGVLAAAALKCMGGQMQGRLRLRDDKDRAAAARRGITDFDRKYAVGDMARGEVMFAATGVTPGALLQGVRRVPRGIVTHSVVMRSKSGTVRFVTAFHDPSRGCPAIPR</sequence>
<evidence type="ECO:0000256" key="3">
    <source>
        <dbReference type="ARBA" id="ARBA00022723"/>
    </source>
</evidence>
<feature type="binding site" evidence="8">
    <location>
        <position position="106"/>
    </location>
    <ligand>
        <name>Mn(2+)</name>
        <dbReference type="ChEBI" id="CHEBI:29035"/>
        <label>2</label>
    </ligand>
</feature>
<dbReference type="GO" id="GO:0046872">
    <property type="term" value="F:metal ion binding"/>
    <property type="evidence" value="ECO:0007669"/>
    <property type="project" value="UniProtKB-KW"/>
</dbReference>
<evidence type="ECO:0000256" key="8">
    <source>
        <dbReference type="PIRSR" id="PIRSR004532-1"/>
    </source>
</evidence>
<keyword evidence="4 9" id="KW-0378">Hydrolase</keyword>
<feature type="binding site" evidence="8">
    <location>
        <position position="51"/>
    </location>
    <ligand>
        <name>Mn(2+)</name>
        <dbReference type="ChEBI" id="CHEBI:29035"/>
        <label>1</label>
    </ligand>
</feature>
<evidence type="ECO:0000256" key="4">
    <source>
        <dbReference type="ARBA" id="ARBA00022801"/>
    </source>
</evidence>
<comment type="catalytic activity">
    <reaction evidence="1">
        <text>beta-D-fructose 1,6-bisphosphate + H2O = beta-D-fructose 6-phosphate + phosphate</text>
        <dbReference type="Rhea" id="RHEA:11064"/>
        <dbReference type="ChEBI" id="CHEBI:15377"/>
        <dbReference type="ChEBI" id="CHEBI:32966"/>
        <dbReference type="ChEBI" id="CHEBI:43474"/>
        <dbReference type="ChEBI" id="CHEBI:57634"/>
        <dbReference type="EC" id="3.1.3.11"/>
    </reaction>
</comment>
<dbReference type="GO" id="GO:0030388">
    <property type="term" value="P:fructose 1,6-bisphosphate metabolic process"/>
    <property type="evidence" value="ECO:0007669"/>
    <property type="project" value="TreeGrafter"/>
</dbReference>
<name>A0A212JIL5_9PROT</name>